<dbReference type="InterPro" id="IPR056690">
    <property type="entry name" value="DUF7788"/>
</dbReference>
<dbReference type="Pfam" id="PF25043">
    <property type="entry name" value="DUF7788"/>
    <property type="match status" value="1"/>
</dbReference>
<gene>
    <name evidence="3" type="ORF">mv_R860</name>
</gene>
<dbReference type="InterPro" id="IPR011205">
    <property type="entry name" value="UCP015417_vWA"/>
</dbReference>
<dbReference type="Pfam" id="PF11443">
    <property type="entry name" value="DUF2828"/>
    <property type="match status" value="2"/>
</dbReference>
<feature type="domain" description="DUF2828" evidence="1">
    <location>
        <begin position="129"/>
        <end position="308"/>
    </location>
</feature>
<dbReference type="Gene3D" id="3.40.50.410">
    <property type="entry name" value="von Willebrand factor, type A domain"/>
    <property type="match status" value="1"/>
</dbReference>
<dbReference type="SUPFAM" id="SSF53300">
    <property type="entry name" value="vWA-like"/>
    <property type="match status" value="1"/>
</dbReference>
<name>H2EG10_9VIRU</name>
<dbReference type="InterPro" id="IPR058580">
    <property type="entry name" value="DUF2828"/>
</dbReference>
<evidence type="ECO:0008006" key="4">
    <source>
        <dbReference type="Google" id="ProtNLM"/>
    </source>
</evidence>
<protein>
    <recommendedName>
        <fullName evidence="4">DUF2828 domain-containing protein</fullName>
    </recommendedName>
</protein>
<dbReference type="EMBL" id="JN885999">
    <property type="protein sequence ID" value="AEX63062.1"/>
    <property type="molecule type" value="Genomic_DNA"/>
</dbReference>
<sequence>MNSFTCTENGDKAFLTSGNVCLDFFTRITRGASVQDYIKTFCDCWKEDPETAVRLLFNLRDIRSGKGEKLIPVAIIYYLKLNIETSVYESILNEYIKYGCWKDLLKIIEIDSHISSEYKISKSTGIEVKLFSEQLKKDDYLINNMSTDKKIAISLCAKWAPSEYSHYNKKTLSVANDIMNYLGMKPKEYRKMLTNLRKHLVILENLMSTQQYDKIDFSRLPSVAMKNMKNAFARDSNSNGEISDARSQLKNRYQEYLSQLQKGETKVNVKGIHPHELVHEYLTRHKEVDVLIEAQWNTIRQEVLSSGAFNNVTAVVDVSGSMSGQPMDVSIALGILVAECTQGPYHGQVITFHEKPSWHILTGSNLRDQIKSLKKAKWGGNTNMKLVFDLILKKAIDAKLKPDEMIKTLFIFTDMQFDTCSNDPWMTTFEYAKTQFNNYGYQIPNIVCWNLRTSSNKTLPIQQNEQGYAMLSGFSPELLKCIMNAENYNPYSIMMKVLDPYNIPSNLKNCLTKNINQEDEKFYENFSNSLTKSLFVKGYKKNKFVHQKIFIIYK</sequence>
<feature type="domain" description="DUF2828" evidence="1">
    <location>
        <begin position="7"/>
        <end position="110"/>
    </location>
</feature>
<dbReference type="PIRSF" id="PIRSF015417">
    <property type="entry name" value="T31B5_30_vWA"/>
    <property type="match status" value="1"/>
</dbReference>
<evidence type="ECO:0000313" key="3">
    <source>
        <dbReference type="EMBL" id="AEX63062.1"/>
    </source>
</evidence>
<accession>H2EG10</accession>
<feature type="domain" description="DUF7788" evidence="2">
    <location>
        <begin position="312"/>
        <end position="488"/>
    </location>
</feature>
<reference evidence="3" key="1">
    <citation type="submission" date="2011-10" db="EMBL/GenBank/DDBJ databases">
        <title>Provirophages and transpovirons: unique mobilome of giant viruses.</title>
        <authorList>
            <person name="Desnues C."/>
            <person name="LaScola B."/>
            <person name="Yutin N."/>
            <person name="Fournous G."/>
            <person name="Koonin E."/>
            <person name="Raoult D."/>
        </authorList>
    </citation>
    <scope>NUCLEOTIDE SEQUENCE</scope>
    <source>
        <strain evidence="3">Mv13-mv</strain>
    </source>
</reference>
<evidence type="ECO:0000259" key="2">
    <source>
        <dbReference type="Pfam" id="PF25043"/>
    </source>
</evidence>
<dbReference type="PANTHER" id="PTHR31373:SF27">
    <property type="entry name" value="TROVE DOMAIN-CONTAINING PROTEIN"/>
    <property type="match status" value="1"/>
</dbReference>
<dbReference type="PANTHER" id="PTHR31373">
    <property type="entry name" value="OS06G0652100 PROTEIN"/>
    <property type="match status" value="1"/>
</dbReference>
<organism evidence="3">
    <name type="scientific">Moumouvirus sp. 'Monve'</name>
    <dbReference type="NCBI Taxonomy" id="1128131"/>
    <lineage>
        <taxon>Viruses</taxon>
        <taxon>Varidnaviria</taxon>
        <taxon>Bamfordvirae</taxon>
        <taxon>Nucleocytoviricota</taxon>
        <taxon>Megaviricetes</taxon>
        <taxon>Imitervirales</taxon>
        <taxon>Mimiviridae</taxon>
        <taxon>Megamimivirinae</taxon>
        <taxon>Moumouvirus</taxon>
    </lineage>
</organism>
<proteinExistence type="predicted"/>
<evidence type="ECO:0000259" key="1">
    <source>
        <dbReference type="Pfam" id="PF11443"/>
    </source>
</evidence>
<dbReference type="InterPro" id="IPR036465">
    <property type="entry name" value="vWFA_dom_sf"/>
</dbReference>